<reference evidence="1 2" key="1">
    <citation type="submission" date="2015-12" db="EMBL/GenBank/DDBJ databases">
        <title>Haloprofundus marisrubri gen. nov., sp. nov., an extremely halophilic archaeon isolated from the Discovery deep brine-seawater interface in the Red Sea.</title>
        <authorList>
            <person name="Zhang G."/>
            <person name="Stingl U."/>
            <person name="Rashid M."/>
        </authorList>
    </citation>
    <scope>NUCLEOTIDE SEQUENCE [LARGE SCALE GENOMIC DNA]</scope>
    <source>
        <strain evidence="1 2">SB9</strain>
    </source>
</reference>
<dbReference type="PANTHER" id="PTHR12993:SF11">
    <property type="entry name" value="N-ACETYLGLUCOSAMINYL-PHOSPHATIDYLINOSITOL DE-N-ACETYLASE"/>
    <property type="match status" value="1"/>
</dbReference>
<protein>
    <submittedName>
        <fullName evidence="1">GlcNAc-PI de-N-acetylase</fullName>
    </submittedName>
</protein>
<dbReference type="Pfam" id="PF02585">
    <property type="entry name" value="PIG-L"/>
    <property type="match status" value="1"/>
</dbReference>
<evidence type="ECO:0000313" key="2">
    <source>
        <dbReference type="Proteomes" id="UP000054387"/>
    </source>
</evidence>
<gene>
    <name evidence="1" type="ORF">AUR64_04195</name>
</gene>
<evidence type="ECO:0000313" key="1">
    <source>
        <dbReference type="EMBL" id="KTG11462.1"/>
    </source>
</evidence>
<dbReference type="STRING" id="1514971.AUR64_04195"/>
<dbReference type="RefSeq" id="WP_058580196.1">
    <property type="nucleotide sequence ID" value="NZ_LOPU01000004.1"/>
</dbReference>
<proteinExistence type="predicted"/>
<dbReference type="Proteomes" id="UP000054387">
    <property type="component" value="Unassembled WGS sequence"/>
</dbReference>
<keyword evidence="2" id="KW-1185">Reference proteome</keyword>
<dbReference type="OrthoDB" id="70547at2157"/>
<dbReference type="InterPro" id="IPR024078">
    <property type="entry name" value="LmbE-like_dom_sf"/>
</dbReference>
<dbReference type="Gene3D" id="3.40.50.10320">
    <property type="entry name" value="LmbE-like"/>
    <property type="match status" value="1"/>
</dbReference>
<dbReference type="AlphaFoldDB" id="A0A0W1RE94"/>
<name>A0A0W1RE94_9EURY</name>
<sequence length="234" mass="25907">MDLLAIVAHPDDADIFIGGTLAKHATRGDNVTIAYMTRGEFGGASDTTQEDVAAVREKEALAAAETLGADATFLDFKDGRITYSLENRELIVDSIREHQPDYVITHYGDDMHPDHQATSKLVTDAYYMSSLPLAETEHDPWEPENVFYFGKPTSSFDPDLVVDISGYEETKEKAILQHESQVEWLDEHGGIDAEFDGLIDGVRAEAKKLGKTHGVKYAEGFTTFHQSSSEYLDS</sequence>
<organism evidence="1 2">
    <name type="scientific">Haloprofundus marisrubri</name>
    <dbReference type="NCBI Taxonomy" id="1514971"/>
    <lineage>
        <taxon>Archaea</taxon>
        <taxon>Methanobacteriati</taxon>
        <taxon>Methanobacteriota</taxon>
        <taxon>Stenosarchaea group</taxon>
        <taxon>Halobacteria</taxon>
        <taxon>Halobacteriales</taxon>
        <taxon>Haloferacaceae</taxon>
        <taxon>Haloprofundus</taxon>
    </lineage>
</organism>
<comment type="caution">
    <text evidence="1">The sequence shown here is derived from an EMBL/GenBank/DDBJ whole genome shotgun (WGS) entry which is preliminary data.</text>
</comment>
<dbReference type="PANTHER" id="PTHR12993">
    <property type="entry name" value="N-ACETYLGLUCOSAMINYL-PHOSPHATIDYLINOSITOL DE-N-ACETYLASE-RELATED"/>
    <property type="match status" value="1"/>
</dbReference>
<dbReference type="SUPFAM" id="SSF102588">
    <property type="entry name" value="LmbE-like"/>
    <property type="match status" value="1"/>
</dbReference>
<dbReference type="EMBL" id="LOPU01000004">
    <property type="protein sequence ID" value="KTG11462.1"/>
    <property type="molecule type" value="Genomic_DNA"/>
</dbReference>
<accession>A0A0W1RE94</accession>
<dbReference type="GO" id="GO:0016811">
    <property type="term" value="F:hydrolase activity, acting on carbon-nitrogen (but not peptide) bonds, in linear amides"/>
    <property type="evidence" value="ECO:0007669"/>
    <property type="project" value="TreeGrafter"/>
</dbReference>
<dbReference type="InterPro" id="IPR003737">
    <property type="entry name" value="GlcNAc_PI_deacetylase-related"/>
</dbReference>